<comment type="similarity">
    <text evidence="1">Belongs to the ABC transporter superfamily.</text>
</comment>
<gene>
    <name evidence="7" type="ORF">Raf01_57150</name>
</gene>
<dbReference type="InterPro" id="IPR003439">
    <property type="entry name" value="ABC_transporter-like_ATP-bd"/>
</dbReference>
<protein>
    <submittedName>
        <fullName evidence="7">Glycine/betaine ABC transporter ATP-binding protein</fullName>
    </submittedName>
</protein>
<dbReference type="InterPro" id="IPR005892">
    <property type="entry name" value="Gly-betaine_transp_ATP-bd"/>
</dbReference>
<dbReference type="SMART" id="SM00382">
    <property type="entry name" value="AAA"/>
    <property type="match status" value="1"/>
</dbReference>
<keyword evidence="8" id="KW-1185">Reference proteome</keyword>
<dbReference type="Proteomes" id="UP000642748">
    <property type="component" value="Unassembled WGS sequence"/>
</dbReference>
<sequence>MTGVTGDATLDVTGLWKVFGPKPDRVVGTPLAALSRAELRERTGCVAAVRDISFTVAANEVFVVMGLSGSGKSTLVRCLTRLIEPTAGSVRYDGDDIREADPRRLRELRRHRFAMVFQHFGLLPHRRVIDNIGYGLEVRGVRKDERYRRAGEVLDLVGLSGYADYFPDQLSGGMQQRVGLGRALAVDPEILFFDEPFSALDPLIRRDMQNEVIRLHHEVGKTMVFITHDLHEALRLGDRILIMRDGAMVQVGRPDEVVGAPADDYVRDFVADVPKSHVLTIRWVMRPVRADDPLDGPELGPDVVVRDAARLVLGASSPVRVVSGGQLLGLVDDDAILRVIVVDDERRGASRAVAAGVDTAEAGAGTAETAAVEG</sequence>
<proteinExistence type="inferred from homology"/>
<dbReference type="FunFam" id="3.40.50.300:FF:000201">
    <property type="entry name" value="Glycine betaine/L-proline ABC transporter ATP-binding protein"/>
    <property type="match status" value="1"/>
</dbReference>
<dbReference type="InterPro" id="IPR051921">
    <property type="entry name" value="ABC_osmolyte_uptake_ATP-bind"/>
</dbReference>
<evidence type="ECO:0000256" key="2">
    <source>
        <dbReference type="ARBA" id="ARBA00022448"/>
    </source>
</evidence>
<dbReference type="GO" id="GO:0016020">
    <property type="term" value="C:membrane"/>
    <property type="evidence" value="ECO:0007669"/>
    <property type="project" value="InterPro"/>
</dbReference>
<comment type="caution">
    <text evidence="7">The sequence shown here is derived from an EMBL/GenBank/DDBJ whole genome shotgun (WGS) entry which is preliminary data.</text>
</comment>
<keyword evidence="4 7" id="KW-0067">ATP-binding</keyword>
<dbReference type="SUPFAM" id="SSF52540">
    <property type="entry name" value="P-loop containing nucleoside triphosphate hydrolases"/>
    <property type="match status" value="1"/>
</dbReference>
<dbReference type="PROSITE" id="PS00211">
    <property type="entry name" value="ABC_TRANSPORTER_1"/>
    <property type="match status" value="1"/>
</dbReference>
<keyword evidence="5" id="KW-0129">CBS domain</keyword>
<dbReference type="PANTHER" id="PTHR43869:SF1">
    <property type="entry name" value="GLYCINE BETAINE_PROLINE BETAINE TRANSPORT SYSTEM ATP-BINDING PROTEIN PROV"/>
    <property type="match status" value="1"/>
</dbReference>
<dbReference type="Gene3D" id="3.40.50.300">
    <property type="entry name" value="P-loop containing nucleotide triphosphate hydrolases"/>
    <property type="match status" value="1"/>
</dbReference>
<dbReference type="InterPro" id="IPR017871">
    <property type="entry name" value="ABC_transporter-like_CS"/>
</dbReference>
<evidence type="ECO:0000256" key="5">
    <source>
        <dbReference type="ARBA" id="ARBA00023122"/>
    </source>
</evidence>
<keyword evidence="2" id="KW-0813">Transport</keyword>
<dbReference type="NCBIfam" id="TIGR01186">
    <property type="entry name" value="proV"/>
    <property type="match status" value="1"/>
</dbReference>
<evidence type="ECO:0000313" key="7">
    <source>
        <dbReference type="EMBL" id="GIH17543.1"/>
    </source>
</evidence>
<evidence type="ECO:0000259" key="6">
    <source>
        <dbReference type="PROSITE" id="PS50893"/>
    </source>
</evidence>
<dbReference type="AlphaFoldDB" id="A0A8J3QXC4"/>
<organism evidence="7 8">
    <name type="scientific">Rugosimonospora africana</name>
    <dbReference type="NCBI Taxonomy" id="556532"/>
    <lineage>
        <taxon>Bacteria</taxon>
        <taxon>Bacillati</taxon>
        <taxon>Actinomycetota</taxon>
        <taxon>Actinomycetes</taxon>
        <taxon>Micromonosporales</taxon>
        <taxon>Micromonosporaceae</taxon>
        <taxon>Rugosimonospora</taxon>
    </lineage>
</organism>
<dbReference type="Pfam" id="PF00005">
    <property type="entry name" value="ABC_tran"/>
    <property type="match status" value="1"/>
</dbReference>
<accession>A0A8J3QXC4</accession>
<evidence type="ECO:0000256" key="3">
    <source>
        <dbReference type="ARBA" id="ARBA00022741"/>
    </source>
</evidence>
<evidence type="ECO:0000256" key="1">
    <source>
        <dbReference type="ARBA" id="ARBA00005417"/>
    </source>
</evidence>
<evidence type="ECO:0000313" key="8">
    <source>
        <dbReference type="Proteomes" id="UP000642748"/>
    </source>
</evidence>
<dbReference type="GO" id="GO:0016887">
    <property type="term" value="F:ATP hydrolysis activity"/>
    <property type="evidence" value="ECO:0007669"/>
    <property type="project" value="InterPro"/>
</dbReference>
<dbReference type="EMBL" id="BONZ01000055">
    <property type="protein sequence ID" value="GIH17543.1"/>
    <property type="molecule type" value="Genomic_DNA"/>
</dbReference>
<feature type="domain" description="ABC transporter" evidence="6">
    <location>
        <begin position="34"/>
        <end position="270"/>
    </location>
</feature>
<name>A0A8J3QXC4_9ACTN</name>
<dbReference type="InterPro" id="IPR003593">
    <property type="entry name" value="AAA+_ATPase"/>
</dbReference>
<dbReference type="GO" id="GO:0006970">
    <property type="term" value="P:response to osmotic stress"/>
    <property type="evidence" value="ECO:0007669"/>
    <property type="project" value="UniProtKB-ARBA"/>
</dbReference>
<dbReference type="GO" id="GO:0031460">
    <property type="term" value="P:glycine betaine transport"/>
    <property type="evidence" value="ECO:0007669"/>
    <property type="project" value="InterPro"/>
</dbReference>
<dbReference type="InterPro" id="IPR027417">
    <property type="entry name" value="P-loop_NTPase"/>
</dbReference>
<dbReference type="RefSeq" id="WP_203921085.1">
    <property type="nucleotide sequence ID" value="NZ_BONZ01000055.1"/>
</dbReference>
<keyword evidence="3" id="KW-0547">Nucleotide-binding</keyword>
<dbReference type="PROSITE" id="PS50893">
    <property type="entry name" value="ABC_TRANSPORTER_2"/>
    <property type="match status" value="1"/>
</dbReference>
<dbReference type="GO" id="GO:0005524">
    <property type="term" value="F:ATP binding"/>
    <property type="evidence" value="ECO:0007669"/>
    <property type="project" value="UniProtKB-KW"/>
</dbReference>
<dbReference type="PANTHER" id="PTHR43869">
    <property type="entry name" value="GLYCINE BETAINE/PROLINE BETAINE TRANSPORT SYSTEM ATP-BINDING PROTEIN PROV"/>
    <property type="match status" value="1"/>
</dbReference>
<evidence type="ECO:0000256" key="4">
    <source>
        <dbReference type="ARBA" id="ARBA00022840"/>
    </source>
</evidence>
<reference evidence="7" key="1">
    <citation type="submission" date="2021-01" db="EMBL/GenBank/DDBJ databases">
        <title>Whole genome shotgun sequence of Rugosimonospora africana NBRC 104875.</title>
        <authorList>
            <person name="Komaki H."/>
            <person name="Tamura T."/>
        </authorList>
    </citation>
    <scope>NUCLEOTIDE SEQUENCE</scope>
    <source>
        <strain evidence="7">NBRC 104875</strain>
    </source>
</reference>